<keyword evidence="2" id="KW-1185">Reference proteome</keyword>
<evidence type="ECO:0008006" key="3">
    <source>
        <dbReference type="Google" id="ProtNLM"/>
    </source>
</evidence>
<dbReference type="RefSeq" id="WP_183186068.1">
    <property type="nucleotide sequence ID" value="NZ_BMNP01000041.1"/>
</dbReference>
<dbReference type="AlphaFoldDB" id="A0A840DR88"/>
<accession>A0A840DR88</accession>
<evidence type="ECO:0000313" key="2">
    <source>
        <dbReference type="Proteomes" id="UP000559598"/>
    </source>
</evidence>
<gene>
    <name evidence="1" type="ORF">GGR02_003446</name>
</gene>
<sequence>MNGVIKSLNERIFRLWNEYKDKYKNEDVGFCPLPTFLRDFGERKVLVVGMNPSLNQKYKLNDKGRKVEDFINYVKGDYFDLNRDLNTLFNYEDLIGKYHQYGKKISHFAELIGMNQEYVRTIDLFYFRETNQKNFLNKIYAKDKSLTNFAKEQLAITVEALQYYKPVMLIIANAKAASIARDHFKEYGLPIEEKMDESYGCYYLKLNEDEKAPLLFSSTFSGQRALDNGSFERLAWQVRFIKKRKLHM</sequence>
<dbReference type="Proteomes" id="UP000559598">
    <property type="component" value="Unassembled WGS sequence"/>
</dbReference>
<proteinExistence type="predicted"/>
<reference evidence="1 2" key="1">
    <citation type="submission" date="2020-08" db="EMBL/GenBank/DDBJ databases">
        <title>Genomic Encyclopedia of Type Strains, Phase IV (KMG-IV): sequencing the most valuable type-strain genomes for metagenomic binning, comparative biology and taxonomic classification.</title>
        <authorList>
            <person name="Goeker M."/>
        </authorList>
    </citation>
    <scope>NUCLEOTIDE SEQUENCE [LARGE SCALE GENOMIC DNA]</scope>
    <source>
        <strain evidence="1 2">DSM 17075</strain>
    </source>
</reference>
<dbReference type="EMBL" id="JACIDE010000040">
    <property type="protein sequence ID" value="MBB4075594.1"/>
    <property type="molecule type" value="Genomic_DNA"/>
</dbReference>
<evidence type="ECO:0000313" key="1">
    <source>
        <dbReference type="EMBL" id="MBB4075594.1"/>
    </source>
</evidence>
<name>A0A840DR88_9BACL</name>
<organism evidence="1 2">
    <name type="scientific">Anoxybacteroides voinovskiense</name>
    <dbReference type="NCBI Taxonomy" id="230470"/>
    <lineage>
        <taxon>Bacteria</taxon>
        <taxon>Bacillati</taxon>
        <taxon>Bacillota</taxon>
        <taxon>Bacilli</taxon>
        <taxon>Bacillales</taxon>
        <taxon>Anoxybacillaceae</taxon>
        <taxon>Anoxybacteroides</taxon>
    </lineage>
</organism>
<protein>
    <recommendedName>
        <fullName evidence="3">Uracil-DNA glycosylase-like domain-containing protein</fullName>
    </recommendedName>
</protein>
<comment type="caution">
    <text evidence="1">The sequence shown here is derived from an EMBL/GenBank/DDBJ whole genome shotgun (WGS) entry which is preliminary data.</text>
</comment>